<evidence type="ECO:0000313" key="7">
    <source>
        <dbReference type="EMBL" id="CAH1646874.1"/>
    </source>
</evidence>
<evidence type="ECO:0000256" key="4">
    <source>
        <dbReference type="ARBA" id="ARBA00023212"/>
    </source>
</evidence>
<evidence type="ECO:0000256" key="3">
    <source>
        <dbReference type="ARBA" id="ARBA00022553"/>
    </source>
</evidence>
<reference evidence="7" key="1">
    <citation type="submission" date="2022-02" db="EMBL/GenBank/DDBJ databases">
        <authorList>
            <person name="King R."/>
        </authorList>
    </citation>
    <scope>NUCLEOTIDE SEQUENCE</scope>
</reference>
<dbReference type="PANTHER" id="PTHR18905">
    <property type="entry name" value="NINEIN"/>
    <property type="match status" value="1"/>
</dbReference>
<dbReference type="GO" id="GO:0034454">
    <property type="term" value="P:microtubule anchoring at centrosome"/>
    <property type="evidence" value="ECO:0007669"/>
    <property type="project" value="TreeGrafter"/>
</dbReference>
<dbReference type="Proteomes" id="UP001153321">
    <property type="component" value="Chromosome 8"/>
</dbReference>
<dbReference type="GO" id="GO:0005813">
    <property type="term" value="C:centrosome"/>
    <property type="evidence" value="ECO:0007669"/>
    <property type="project" value="UniProtKB-SubCell"/>
</dbReference>
<keyword evidence="8" id="KW-1185">Reference proteome</keyword>
<organism evidence="7 8">
    <name type="scientific">Spodoptera littoralis</name>
    <name type="common">Egyptian cotton leafworm</name>
    <dbReference type="NCBI Taxonomy" id="7109"/>
    <lineage>
        <taxon>Eukaryota</taxon>
        <taxon>Metazoa</taxon>
        <taxon>Ecdysozoa</taxon>
        <taxon>Arthropoda</taxon>
        <taxon>Hexapoda</taxon>
        <taxon>Insecta</taxon>
        <taxon>Pterygota</taxon>
        <taxon>Neoptera</taxon>
        <taxon>Endopterygota</taxon>
        <taxon>Lepidoptera</taxon>
        <taxon>Glossata</taxon>
        <taxon>Ditrysia</taxon>
        <taxon>Noctuoidea</taxon>
        <taxon>Noctuidae</taxon>
        <taxon>Amphipyrinae</taxon>
        <taxon>Spodoptera</taxon>
    </lineage>
</organism>
<evidence type="ECO:0000256" key="2">
    <source>
        <dbReference type="ARBA" id="ARBA00022490"/>
    </source>
</evidence>
<feature type="compositionally biased region" description="Basic and acidic residues" evidence="6">
    <location>
        <begin position="94"/>
        <end position="108"/>
    </location>
</feature>
<evidence type="ECO:0008006" key="9">
    <source>
        <dbReference type="Google" id="ProtNLM"/>
    </source>
</evidence>
<dbReference type="InterPro" id="IPR011992">
    <property type="entry name" value="EF-hand-dom_pair"/>
</dbReference>
<accession>A0A9P0IGH7</accession>
<evidence type="ECO:0000256" key="6">
    <source>
        <dbReference type="SAM" id="MobiDB-lite"/>
    </source>
</evidence>
<dbReference type="AlphaFoldDB" id="A0A9P0IGH7"/>
<evidence type="ECO:0000313" key="8">
    <source>
        <dbReference type="Proteomes" id="UP001153321"/>
    </source>
</evidence>
<protein>
    <recommendedName>
        <fullName evidence="9">Blastoderm-specific protein 25D</fullName>
    </recommendedName>
</protein>
<evidence type="ECO:0000256" key="1">
    <source>
        <dbReference type="ARBA" id="ARBA00004300"/>
    </source>
</evidence>
<name>A0A9P0IGH7_SPOLI</name>
<feature type="coiled-coil region" evidence="5">
    <location>
        <begin position="706"/>
        <end position="751"/>
    </location>
</feature>
<sequence length="921" mass="102861">MDDLSMNRYEKQLYSVFKTFDVDNEEALDRSAVHKLCDALQLEDRGATLVNTLFERSSGRITFAQFRNGLLAVLGGSGGEPARALSAPSATDAAPHHSDDDSSGREVAPKFVFGSKKYGRRSRPTRSGPAADEPSSPRSSSASRLDTDDKKAKQRMRCRRSASVMETRGDSENNGQHDASTTNVFEHDRRIDRDEAFALCRDLNMDGIDQRLIERIFDNTTDTTVGEFFDRLNAELTTTMEEASRDVSPTATIPDTIADVAHDEASSGLPSELVLEAWERAGVHQPRRLLTELGFGAVALSLPELECALDDELRALSEPTDEPRDARTLLLLAALTLSRLRLELTRRRIDVTTAERDKLRGDVAEANRHARLMAQEVDESHARIEAELKASLRRAEARHAEAIRQAAAEHAAERERAAATRARLEAEITRRADLEARLRGEMSGLQERADELEARVATAEERCTETERERVRLAGELRAALEQGAAARSNDVPRELAEQLCELRRDNQRLRDRNDELCAALEASTRCAPGPPEPRSGDLSTELDSLFTHEHSECRPYTPETPRRYKCVTGLLGIGDLRIVDEEMRRLENWASSNLLTHTTKYNASVGWFTTVFCEAVECDSSPVSIEQNRILSHVEAIAKLSEMFDSVLALSPGAGDSAACAHCAATAAAVRGLRARVSDLSDTLICSAQPCHRAAQTDHQPDADSDALRRDLLDAERRHEDEKRKLSNLVKDLEASLEQMKAEYDKCEEYWSNKLEEERELFGEEQRLGDERLGELVAKISEYERQFAPAAALPTIDERHSLEAQFTDLEEEFERYRRDKEAELSARGAELARLAERLAAAERRRAPAAAAPAARCASCARAWRGPRRARGGWRRGWRRPTCWSRTCTWRTVSWRTAARCDASCDDGMLVPRTITINAFA</sequence>
<dbReference type="PANTHER" id="PTHR18905:SF13">
    <property type="entry name" value="NON-CENTROSOMAL MICROTUBULE ARRAY"/>
    <property type="match status" value="1"/>
</dbReference>
<dbReference type="EMBL" id="LR824539">
    <property type="protein sequence ID" value="CAH1646874.1"/>
    <property type="molecule type" value="Genomic_DNA"/>
</dbReference>
<proteinExistence type="predicted"/>
<feature type="region of interest" description="Disordered" evidence="6">
    <location>
        <begin position="78"/>
        <end position="180"/>
    </location>
</feature>
<keyword evidence="2" id="KW-0963">Cytoplasm</keyword>
<feature type="compositionally biased region" description="Low complexity" evidence="6">
    <location>
        <begin position="129"/>
        <end position="143"/>
    </location>
</feature>
<dbReference type="SUPFAM" id="SSF47473">
    <property type="entry name" value="EF-hand"/>
    <property type="match status" value="1"/>
</dbReference>
<gene>
    <name evidence="7" type="ORF">SPLIT_LOCUS12225</name>
</gene>
<evidence type="ECO:0000256" key="5">
    <source>
        <dbReference type="SAM" id="Coils"/>
    </source>
</evidence>
<keyword evidence="3" id="KW-0597">Phosphoprotein</keyword>
<keyword evidence="4" id="KW-0206">Cytoskeleton</keyword>
<keyword evidence="5" id="KW-0175">Coiled coil</keyword>
<comment type="subcellular location">
    <subcellularLocation>
        <location evidence="1">Cytoplasm</location>
        <location evidence="1">Cytoskeleton</location>
        <location evidence="1">Microtubule organizing center</location>
        <location evidence="1">Centrosome</location>
    </subcellularLocation>
</comment>
<feature type="coiled-coil region" evidence="5">
    <location>
        <begin position="385"/>
        <end position="483"/>
    </location>
</feature>